<evidence type="ECO:0000256" key="1">
    <source>
        <dbReference type="SAM" id="Coils"/>
    </source>
</evidence>
<dbReference type="Pfam" id="PF00078">
    <property type="entry name" value="RVT_1"/>
    <property type="match status" value="2"/>
</dbReference>
<dbReference type="PANTHER" id="PTHR31635">
    <property type="entry name" value="REVERSE TRANSCRIPTASE DOMAIN-CONTAINING PROTEIN-RELATED"/>
    <property type="match status" value="1"/>
</dbReference>
<protein>
    <recommendedName>
        <fullName evidence="2">Reverse transcriptase domain-containing protein</fullName>
    </recommendedName>
</protein>
<dbReference type="GeneTree" id="ENSGT00940000163630"/>
<evidence type="ECO:0000313" key="4">
    <source>
        <dbReference type="Proteomes" id="UP001501920"/>
    </source>
</evidence>
<feature type="domain" description="Reverse transcriptase" evidence="2">
    <location>
        <begin position="432"/>
        <end position="700"/>
    </location>
</feature>
<reference evidence="3" key="3">
    <citation type="submission" date="2025-09" db="UniProtKB">
        <authorList>
            <consortium name="Ensembl"/>
        </authorList>
    </citation>
    <scope>IDENTIFICATION</scope>
</reference>
<dbReference type="CDD" id="cd01650">
    <property type="entry name" value="RT_nLTR_like"/>
    <property type="match status" value="1"/>
</dbReference>
<organism evidence="3 4">
    <name type="scientific">Pygocentrus nattereri</name>
    <name type="common">Red-bellied piranha</name>
    <dbReference type="NCBI Taxonomy" id="42514"/>
    <lineage>
        <taxon>Eukaryota</taxon>
        <taxon>Metazoa</taxon>
        <taxon>Chordata</taxon>
        <taxon>Craniata</taxon>
        <taxon>Vertebrata</taxon>
        <taxon>Euteleostomi</taxon>
        <taxon>Actinopterygii</taxon>
        <taxon>Neopterygii</taxon>
        <taxon>Teleostei</taxon>
        <taxon>Ostariophysi</taxon>
        <taxon>Characiformes</taxon>
        <taxon>Characoidei</taxon>
        <taxon>Pygocentrus</taxon>
    </lineage>
</organism>
<keyword evidence="1" id="KW-0175">Coiled coil</keyword>
<gene>
    <name evidence="3" type="primary">GABBR2</name>
</gene>
<dbReference type="InterPro" id="IPR043502">
    <property type="entry name" value="DNA/RNA_pol_sf"/>
</dbReference>
<sequence>MSLTQKRVTPPTRNWRFNTSLLKEQDFINYFKREWAIYLEQNNLPEISPCVLWEAGKAVMRGKIISYCAHKKNKEKTLILELEQKIKSLENAYADQITTLDSPFSSSEFYKAIQHLPNNKAPGLDGFPAEFYKEFWPVLEPTWGGTNNHTISPNMNSANISLLLKPGKDPTLPSSYRPISLINVDLKIICKVLARRLEKITPYIIQSDQTGFIKGRHSADNTRRLINIIDYCSINKLEKIVVSLDAEKAFDRKIKSLENAYAASPQENIINSLRKLKLELNEILDKKTQFMLQRLRLENFEHGNKSGKFLANQLKLNKEKTAIHSIKDSVGNITHDPQQINNSFKDFYEALYSSQINPSDAEIEKFLNDINLPKLNEDQITTLDSPFSSSEFYKAIQHLPNNKAPGPDGFPAEFYKEFWPVLEPTFFRMVTQIKNNHTISPNMNSANISLLLKPGKDPTLPSSYRPISLINVDLKIICKVLARRLEKITPYIIQSDQTGFIKGRHSADNTRRLINIIDYCSINKLEKIVVSLDAEKAFDRVNWKFLLAVLHKFGFGPAFINWIETLYSSPNARVKTNDLISQSFSLQRGTRQGCPLSPSMFIIFIEPLAAKIRQNVNIKGIQTENTDHKISLYADDVLLFLGNSQTALQKTITLIDKFSSVSDYSINWSKSTVLPLNCKFQNIITTSLQSGNIRYLGINFSPRLLDLVRLNHIPLLKAIEDDLTRWNSLPISLMGRVATIKMMILPKVNYLFLMIPNKPSIAWFKSLDSNISKFLWKSKTSRISLKTLQKLKCSGGLELPNFYHYFLANRLQYVSRWMKSNRSDSPWLDLEQTLCGKLKISDLPLISSSIKHYNCFKSLTISTTLIAWWEFLKMAKSSLIPCKLTPIWNNPDICRKKTVLNFSEWQEKGINNLEHVIHDGTFISFEDLILKYEISSSKFLEYHQLRSIIQARFNLSNLNLEIPVWITDFLNLYTPKLLSKIYKLLFKINDSISLPTTKWERDLSIIPDENFWTQICLNTFKMTKNPNLQLIQYKTLHRIHYTGHRMFQMGLRETNICTNCTGNYIENYMHAIWSCMPVQRFWQTICEDLSTGFHCDIQVSPKLCILGDISELNIETNISHIVLTALCIAKKTILMKWKSKNDLCITHYRNLLLDHISLERMSATTKNQLTTFESLWSPLISSITELAPAGSFPPRGSSLPLGLSYPDPSPPPTQSNITLHMGVLGEGGPCYSE</sequence>
<dbReference type="Ensembl" id="ENSPNAT00000059049.1">
    <property type="protein sequence ID" value="ENSPNAP00000063849.1"/>
    <property type="gene ID" value="ENSPNAG00000031025.1"/>
</dbReference>
<evidence type="ECO:0000313" key="3">
    <source>
        <dbReference type="Ensembl" id="ENSPNAP00000063849.1"/>
    </source>
</evidence>
<dbReference type="InterPro" id="IPR000477">
    <property type="entry name" value="RT_dom"/>
</dbReference>
<evidence type="ECO:0000259" key="2">
    <source>
        <dbReference type="PROSITE" id="PS50878"/>
    </source>
</evidence>
<proteinExistence type="predicted"/>
<reference evidence="3 4" key="1">
    <citation type="submission" date="2020-10" db="EMBL/GenBank/DDBJ databases">
        <title>Pygocentrus nattereri (red-bellied piranha) genome, fPygNat1, primary haplotype.</title>
        <authorList>
            <person name="Myers G."/>
            <person name="Meyer A."/>
            <person name="Karagic N."/>
            <person name="Pippel M."/>
            <person name="Winkler S."/>
            <person name="Tracey A."/>
            <person name="Wood J."/>
            <person name="Formenti G."/>
            <person name="Howe K."/>
            <person name="Fedrigo O."/>
            <person name="Jarvis E.D."/>
        </authorList>
    </citation>
    <scope>NUCLEOTIDE SEQUENCE [LARGE SCALE GENOMIC DNA]</scope>
</reference>
<feature type="coiled-coil region" evidence="1">
    <location>
        <begin position="72"/>
        <end position="99"/>
    </location>
</feature>
<reference evidence="3" key="2">
    <citation type="submission" date="2025-08" db="UniProtKB">
        <authorList>
            <consortium name="Ensembl"/>
        </authorList>
    </citation>
    <scope>IDENTIFICATION</scope>
</reference>
<keyword evidence="4" id="KW-1185">Reference proteome</keyword>
<dbReference type="Proteomes" id="UP001501920">
    <property type="component" value="Chromosome 16"/>
</dbReference>
<dbReference type="PANTHER" id="PTHR31635:SF196">
    <property type="entry name" value="REVERSE TRANSCRIPTASE DOMAIN-CONTAINING PROTEIN-RELATED"/>
    <property type="match status" value="1"/>
</dbReference>
<name>A0AAR2KN01_PYGNA</name>
<dbReference type="AlphaFoldDB" id="A0AAR2KN01"/>
<dbReference type="SUPFAM" id="SSF56672">
    <property type="entry name" value="DNA/RNA polymerases"/>
    <property type="match status" value="2"/>
</dbReference>
<dbReference type="PROSITE" id="PS50878">
    <property type="entry name" value="RT_POL"/>
    <property type="match status" value="1"/>
</dbReference>
<accession>A0AAR2KN01</accession>